<dbReference type="InterPro" id="IPR035906">
    <property type="entry name" value="MetI-like_sf"/>
</dbReference>
<comment type="subcellular location">
    <subcellularLocation>
        <location evidence="1 7">Cell membrane</location>
        <topology evidence="1 7">Multi-pass membrane protein</topology>
    </subcellularLocation>
</comment>
<dbReference type="PANTHER" id="PTHR30151:SF20">
    <property type="entry name" value="ABC TRANSPORTER PERMEASE PROTEIN HI_0355-RELATED"/>
    <property type="match status" value="1"/>
</dbReference>
<feature type="transmembrane region" description="Helical" evidence="7">
    <location>
        <begin position="42"/>
        <end position="59"/>
    </location>
</feature>
<dbReference type="PROSITE" id="PS50928">
    <property type="entry name" value="ABC_TM1"/>
    <property type="match status" value="1"/>
</dbReference>
<evidence type="ECO:0000256" key="7">
    <source>
        <dbReference type="RuleBase" id="RU363032"/>
    </source>
</evidence>
<dbReference type="CDD" id="cd06261">
    <property type="entry name" value="TM_PBP2"/>
    <property type="match status" value="1"/>
</dbReference>
<protein>
    <submittedName>
        <fullName evidence="10">ABC transporter permease</fullName>
    </submittedName>
</protein>
<accession>A0ABT0UYK8</accession>
<feature type="transmembrane region" description="Helical" evidence="7">
    <location>
        <begin position="162"/>
        <end position="181"/>
    </location>
</feature>
<name>A0ABT0UYK8_9ACTN</name>
<keyword evidence="4 7" id="KW-0812">Transmembrane</keyword>
<evidence type="ECO:0000256" key="5">
    <source>
        <dbReference type="ARBA" id="ARBA00022989"/>
    </source>
</evidence>
<evidence type="ECO:0000313" key="11">
    <source>
        <dbReference type="Proteomes" id="UP001431429"/>
    </source>
</evidence>
<keyword evidence="11" id="KW-1185">Reference proteome</keyword>
<comment type="caution">
    <text evidence="10">The sequence shown here is derived from an EMBL/GenBank/DDBJ whole genome shotgun (WGS) entry which is preliminary data.</text>
</comment>
<organism evidence="10 11">
    <name type="scientific">Streptomyces albipurpureus</name>
    <dbReference type="NCBI Taxonomy" id="2897419"/>
    <lineage>
        <taxon>Bacteria</taxon>
        <taxon>Bacillati</taxon>
        <taxon>Actinomycetota</taxon>
        <taxon>Actinomycetes</taxon>
        <taxon>Kitasatosporales</taxon>
        <taxon>Streptomycetaceae</taxon>
        <taxon>Streptomyces</taxon>
    </lineage>
</organism>
<dbReference type="Pfam" id="PF00528">
    <property type="entry name" value="BPD_transp_1"/>
    <property type="match status" value="1"/>
</dbReference>
<dbReference type="SUPFAM" id="SSF161098">
    <property type="entry name" value="MetI-like"/>
    <property type="match status" value="1"/>
</dbReference>
<feature type="transmembrane region" description="Helical" evidence="7">
    <location>
        <begin position="202"/>
        <end position="228"/>
    </location>
</feature>
<evidence type="ECO:0000256" key="4">
    <source>
        <dbReference type="ARBA" id="ARBA00022692"/>
    </source>
</evidence>
<evidence type="ECO:0000256" key="6">
    <source>
        <dbReference type="ARBA" id="ARBA00023136"/>
    </source>
</evidence>
<feature type="region of interest" description="Disordered" evidence="8">
    <location>
        <begin position="1"/>
        <end position="33"/>
    </location>
</feature>
<reference evidence="10" key="1">
    <citation type="submission" date="2022-06" db="EMBL/GenBank/DDBJ databases">
        <title>Genome public.</title>
        <authorList>
            <person name="Sun Q."/>
        </authorList>
    </citation>
    <scope>NUCLEOTIDE SEQUENCE</scope>
    <source>
        <strain evidence="10">CWNU-1</strain>
    </source>
</reference>
<sequence length="292" mass="31453">MSQITASEQSTHRQDDAPPGADVPASSQGRQPRRLRVSRTTLLVRAAQLVLVAVWLVAWDLTARNQWITPVLAKSPKQSWSYLVAAVENGELWSNAQATMLAVVIAWVLASTVGVVVGITLGLLPTFERILAPFLDAANAMPRIALAPFFIVAFGIGVQAKVALASTLVFFIVLSASRAGVRSADAEWLRLSAVLGAKKRHLFWKVMLPVATPAILASLRLGLIYALLGVVGSELIAAEDGLGQLIAEYSSLFRLEAVYAILLLLAGIAVVLNQVMAAIERRLLRWQPPADH</sequence>
<keyword evidence="6 7" id="KW-0472">Membrane</keyword>
<evidence type="ECO:0000256" key="8">
    <source>
        <dbReference type="SAM" id="MobiDB-lite"/>
    </source>
</evidence>
<dbReference type="RefSeq" id="WP_250923851.1">
    <property type="nucleotide sequence ID" value="NZ_JAMQAW010000078.1"/>
</dbReference>
<evidence type="ECO:0000256" key="3">
    <source>
        <dbReference type="ARBA" id="ARBA00022475"/>
    </source>
</evidence>
<feature type="transmembrane region" description="Helical" evidence="7">
    <location>
        <begin position="100"/>
        <end position="125"/>
    </location>
</feature>
<dbReference type="PANTHER" id="PTHR30151">
    <property type="entry name" value="ALKANE SULFONATE ABC TRANSPORTER-RELATED, MEMBRANE SUBUNIT"/>
    <property type="match status" value="1"/>
</dbReference>
<comment type="similarity">
    <text evidence="7">Belongs to the binding-protein-dependent transport system permease family.</text>
</comment>
<evidence type="ECO:0000259" key="9">
    <source>
        <dbReference type="PROSITE" id="PS50928"/>
    </source>
</evidence>
<keyword evidence="5 7" id="KW-1133">Transmembrane helix</keyword>
<feature type="transmembrane region" description="Helical" evidence="7">
    <location>
        <begin position="257"/>
        <end position="279"/>
    </location>
</feature>
<keyword evidence="2 7" id="KW-0813">Transport</keyword>
<evidence type="ECO:0000313" key="10">
    <source>
        <dbReference type="EMBL" id="MCM2393555.1"/>
    </source>
</evidence>
<dbReference type="EMBL" id="JAMQAW010000078">
    <property type="protein sequence ID" value="MCM2393555.1"/>
    <property type="molecule type" value="Genomic_DNA"/>
</dbReference>
<gene>
    <name evidence="10" type="ORF">NBG84_35675</name>
</gene>
<keyword evidence="3" id="KW-1003">Cell membrane</keyword>
<feature type="domain" description="ABC transmembrane type-1" evidence="9">
    <location>
        <begin position="96"/>
        <end position="276"/>
    </location>
</feature>
<feature type="transmembrane region" description="Helical" evidence="7">
    <location>
        <begin position="137"/>
        <end position="156"/>
    </location>
</feature>
<dbReference type="InterPro" id="IPR000515">
    <property type="entry name" value="MetI-like"/>
</dbReference>
<proteinExistence type="inferred from homology"/>
<dbReference type="Proteomes" id="UP001431429">
    <property type="component" value="Unassembled WGS sequence"/>
</dbReference>
<dbReference type="Gene3D" id="1.10.3720.10">
    <property type="entry name" value="MetI-like"/>
    <property type="match status" value="1"/>
</dbReference>
<evidence type="ECO:0000256" key="2">
    <source>
        <dbReference type="ARBA" id="ARBA00022448"/>
    </source>
</evidence>
<evidence type="ECO:0000256" key="1">
    <source>
        <dbReference type="ARBA" id="ARBA00004651"/>
    </source>
</evidence>